<dbReference type="Proteomes" id="UP001168528">
    <property type="component" value="Unassembled WGS sequence"/>
</dbReference>
<dbReference type="RefSeq" id="WP_302042473.1">
    <property type="nucleotide sequence ID" value="NZ_JAUKPO010000078.1"/>
</dbReference>
<organism evidence="1 2">
    <name type="scientific">Rhodocytophaga aerolata</name>
    <dbReference type="NCBI Taxonomy" id="455078"/>
    <lineage>
        <taxon>Bacteria</taxon>
        <taxon>Pseudomonadati</taxon>
        <taxon>Bacteroidota</taxon>
        <taxon>Cytophagia</taxon>
        <taxon>Cytophagales</taxon>
        <taxon>Rhodocytophagaceae</taxon>
        <taxon>Rhodocytophaga</taxon>
    </lineage>
</organism>
<evidence type="ECO:0000313" key="2">
    <source>
        <dbReference type="Proteomes" id="UP001168528"/>
    </source>
</evidence>
<reference evidence="1" key="1">
    <citation type="submission" date="2023-07" db="EMBL/GenBank/DDBJ databases">
        <title>The genome sequence of Rhodocytophaga aerolata KACC 12507.</title>
        <authorList>
            <person name="Zhang X."/>
        </authorList>
    </citation>
    <scope>NUCLEOTIDE SEQUENCE</scope>
    <source>
        <strain evidence="1">KACC 12507</strain>
    </source>
</reference>
<evidence type="ECO:0008006" key="3">
    <source>
        <dbReference type="Google" id="ProtNLM"/>
    </source>
</evidence>
<comment type="caution">
    <text evidence="1">The sequence shown here is derived from an EMBL/GenBank/DDBJ whole genome shotgun (WGS) entry which is preliminary data.</text>
</comment>
<evidence type="ECO:0000313" key="1">
    <source>
        <dbReference type="EMBL" id="MDO1451676.1"/>
    </source>
</evidence>
<keyword evidence="2" id="KW-1185">Reference proteome</keyword>
<gene>
    <name evidence="1" type="ORF">Q0590_35715</name>
</gene>
<accession>A0ABT8RIX8</accession>
<protein>
    <recommendedName>
        <fullName evidence="3">WG repeat-containing protein</fullName>
    </recommendedName>
</protein>
<proteinExistence type="predicted"/>
<dbReference type="EMBL" id="JAUKPO010000078">
    <property type="protein sequence ID" value="MDO1451676.1"/>
    <property type="molecule type" value="Genomic_DNA"/>
</dbReference>
<name>A0ABT8RIX8_9BACT</name>
<sequence length="417" mass="48599">MPNPPATLLPKLVSQQKQWYVEVLATLTAMRNRLLYIILFLLLNTSAVFGQSKYENEFVSFDRVIRRFKESWRNPFSGQTSDSVTSFSLYKTKEFNVSISKEPIAFDTTHLIIKNPYYTDDFEDYDDNYINYPVSYSVIYDRTLISLFKNGKFVCHNLVDMTRNLDFERSLNTKKFKYHWIIDDKLTALAGSTTYIWDNNKWTKSKTQLPLKNQPKLFEDKEFIVFGDCHGEWGGTVYFFDKASKEIYFTESTCANSVLKKKGNYLVLAHLGHMMGSSEIKSISDPRNLTKVKQSEINKTKEGQALGYTDKSGAYQQLLDIFGIQLFSTFKYKERELYIIHLNEITFLVEFKGNEIEIVHPLFDNEIYTHNPVTSSYGDYTLMNLDFYGTALDKEVSVIIIDQNKITKVDWNENHSR</sequence>